<evidence type="ECO:0000256" key="1">
    <source>
        <dbReference type="SAM" id="MobiDB-lite"/>
    </source>
</evidence>
<dbReference type="Proteomes" id="UP001219518">
    <property type="component" value="Unassembled WGS sequence"/>
</dbReference>
<organism evidence="2 3">
    <name type="scientific">Frankliniella fusca</name>
    <dbReference type="NCBI Taxonomy" id="407009"/>
    <lineage>
        <taxon>Eukaryota</taxon>
        <taxon>Metazoa</taxon>
        <taxon>Ecdysozoa</taxon>
        <taxon>Arthropoda</taxon>
        <taxon>Hexapoda</taxon>
        <taxon>Insecta</taxon>
        <taxon>Pterygota</taxon>
        <taxon>Neoptera</taxon>
        <taxon>Paraneoptera</taxon>
        <taxon>Thysanoptera</taxon>
        <taxon>Terebrantia</taxon>
        <taxon>Thripoidea</taxon>
        <taxon>Thripidae</taxon>
        <taxon>Frankliniella</taxon>
    </lineage>
</organism>
<reference evidence="2" key="1">
    <citation type="submission" date="2021-07" db="EMBL/GenBank/DDBJ databases">
        <authorList>
            <person name="Catto M.A."/>
            <person name="Jacobson A."/>
            <person name="Kennedy G."/>
            <person name="Labadie P."/>
            <person name="Hunt B.G."/>
            <person name="Srinivasan R."/>
        </authorList>
    </citation>
    <scope>NUCLEOTIDE SEQUENCE</scope>
    <source>
        <strain evidence="2">PL_HMW_Pooled</strain>
        <tissue evidence="2">Head</tissue>
    </source>
</reference>
<evidence type="ECO:0000313" key="3">
    <source>
        <dbReference type="Proteomes" id="UP001219518"/>
    </source>
</evidence>
<comment type="caution">
    <text evidence="2">The sequence shown here is derived from an EMBL/GenBank/DDBJ whole genome shotgun (WGS) entry which is preliminary data.</text>
</comment>
<feature type="compositionally biased region" description="Low complexity" evidence="1">
    <location>
        <begin position="18"/>
        <end position="43"/>
    </location>
</feature>
<sequence>MSKPKPTPLKFKKDVCYASQQASQQASQRPGQARQALSLLSRPGPAPLPPPPPPPAAWPGPARAAQCGRAGPVPALAPGPRSAMPLRSAPLCSALAVPSRPRLSSLASRPLNCHLIRDRRRAAPRRPLPGLDGTAWTGPEPGRSASSAS</sequence>
<evidence type="ECO:0000313" key="2">
    <source>
        <dbReference type="EMBL" id="KAK3922929.1"/>
    </source>
</evidence>
<dbReference type="AlphaFoldDB" id="A0AAE1HKD4"/>
<name>A0AAE1HKD4_9NEOP</name>
<feature type="compositionally biased region" description="Pro residues" evidence="1">
    <location>
        <begin position="44"/>
        <end position="58"/>
    </location>
</feature>
<proteinExistence type="predicted"/>
<feature type="region of interest" description="Disordered" evidence="1">
    <location>
        <begin position="1"/>
        <end position="86"/>
    </location>
</feature>
<dbReference type="EMBL" id="JAHWGI010001134">
    <property type="protein sequence ID" value="KAK3922929.1"/>
    <property type="molecule type" value="Genomic_DNA"/>
</dbReference>
<gene>
    <name evidence="2" type="ORF">KUF71_001588</name>
</gene>
<keyword evidence="3" id="KW-1185">Reference proteome</keyword>
<protein>
    <submittedName>
        <fullName evidence="2">Uroporphyrinogen decarboxylase</fullName>
    </submittedName>
</protein>
<accession>A0AAE1HKD4</accession>
<reference evidence="2" key="2">
    <citation type="journal article" date="2023" name="BMC Genomics">
        <title>Pest status, molecular evolution, and epigenetic factors derived from the genome assembly of Frankliniella fusca, a thysanopteran phytovirus vector.</title>
        <authorList>
            <person name="Catto M.A."/>
            <person name="Labadie P.E."/>
            <person name="Jacobson A.L."/>
            <person name="Kennedy G.G."/>
            <person name="Srinivasan R."/>
            <person name="Hunt B.G."/>
        </authorList>
    </citation>
    <scope>NUCLEOTIDE SEQUENCE</scope>
    <source>
        <strain evidence="2">PL_HMW_Pooled</strain>
    </source>
</reference>
<feature type="region of interest" description="Disordered" evidence="1">
    <location>
        <begin position="115"/>
        <end position="149"/>
    </location>
</feature>